<proteinExistence type="predicted"/>
<gene>
    <name evidence="1" type="ORF">DPMN_084971</name>
</gene>
<sequence length="103" mass="11225">MDAPTTIVLVAPADIAQSDALVSGWLPDGLDAHSGSADDLFHKSISGLMVAIFRTTFKRTTTTITVEDKFNCEKLKNLVHVSRLLSEIVLFSTVYEACELVVK</sequence>
<keyword evidence="2" id="KW-1185">Reference proteome</keyword>
<comment type="caution">
    <text evidence="1">The sequence shown here is derived from an EMBL/GenBank/DDBJ whole genome shotgun (WGS) entry which is preliminary data.</text>
</comment>
<dbReference type="AlphaFoldDB" id="A0A9D3YF79"/>
<dbReference type="EMBL" id="JAIWYP010000016">
    <property type="protein sequence ID" value="KAH3697469.1"/>
    <property type="molecule type" value="Genomic_DNA"/>
</dbReference>
<organism evidence="1 2">
    <name type="scientific">Dreissena polymorpha</name>
    <name type="common">Zebra mussel</name>
    <name type="synonym">Mytilus polymorpha</name>
    <dbReference type="NCBI Taxonomy" id="45954"/>
    <lineage>
        <taxon>Eukaryota</taxon>
        <taxon>Metazoa</taxon>
        <taxon>Spiralia</taxon>
        <taxon>Lophotrochozoa</taxon>
        <taxon>Mollusca</taxon>
        <taxon>Bivalvia</taxon>
        <taxon>Autobranchia</taxon>
        <taxon>Heteroconchia</taxon>
        <taxon>Euheterodonta</taxon>
        <taxon>Imparidentia</taxon>
        <taxon>Neoheterodontei</taxon>
        <taxon>Myida</taxon>
        <taxon>Dreissenoidea</taxon>
        <taxon>Dreissenidae</taxon>
        <taxon>Dreissena</taxon>
    </lineage>
</organism>
<accession>A0A9D3YF79</accession>
<dbReference type="Proteomes" id="UP000828390">
    <property type="component" value="Unassembled WGS sequence"/>
</dbReference>
<reference evidence="1" key="1">
    <citation type="journal article" date="2019" name="bioRxiv">
        <title>The Genome of the Zebra Mussel, Dreissena polymorpha: A Resource for Invasive Species Research.</title>
        <authorList>
            <person name="McCartney M.A."/>
            <person name="Auch B."/>
            <person name="Kono T."/>
            <person name="Mallez S."/>
            <person name="Zhang Y."/>
            <person name="Obille A."/>
            <person name="Becker A."/>
            <person name="Abrahante J.E."/>
            <person name="Garbe J."/>
            <person name="Badalamenti J.P."/>
            <person name="Herman A."/>
            <person name="Mangelson H."/>
            <person name="Liachko I."/>
            <person name="Sullivan S."/>
            <person name="Sone E.D."/>
            <person name="Koren S."/>
            <person name="Silverstein K.A.T."/>
            <person name="Beckman K.B."/>
            <person name="Gohl D.M."/>
        </authorList>
    </citation>
    <scope>NUCLEOTIDE SEQUENCE</scope>
    <source>
        <strain evidence="1">Duluth1</strain>
        <tissue evidence="1">Whole animal</tissue>
    </source>
</reference>
<evidence type="ECO:0000313" key="1">
    <source>
        <dbReference type="EMBL" id="KAH3697469.1"/>
    </source>
</evidence>
<name>A0A9D3YF79_DREPO</name>
<protein>
    <submittedName>
        <fullName evidence="1">Uncharacterized protein</fullName>
    </submittedName>
</protein>
<evidence type="ECO:0000313" key="2">
    <source>
        <dbReference type="Proteomes" id="UP000828390"/>
    </source>
</evidence>
<reference evidence="1" key="2">
    <citation type="submission" date="2020-11" db="EMBL/GenBank/DDBJ databases">
        <authorList>
            <person name="McCartney M.A."/>
            <person name="Auch B."/>
            <person name="Kono T."/>
            <person name="Mallez S."/>
            <person name="Becker A."/>
            <person name="Gohl D.M."/>
            <person name="Silverstein K.A.T."/>
            <person name="Koren S."/>
            <person name="Bechman K.B."/>
            <person name="Herman A."/>
            <person name="Abrahante J.E."/>
            <person name="Garbe J."/>
        </authorList>
    </citation>
    <scope>NUCLEOTIDE SEQUENCE</scope>
    <source>
        <strain evidence="1">Duluth1</strain>
        <tissue evidence="1">Whole animal</tissue>
    </source>
</reference>